<name>A0A0K0DB05_ANGCA</name>
<dbReference type="AlphaFoldDB" id="A0A0K0DB05"/>
<reference evidence="1" key="1">
    <citation type="submission" date="2012-09" db="EMBL/GenBank/DDBJ databases">
        <authorList>
            <person name="Martin A.A."/>
        </authorList>
    </citation>
    <scope>NUCLEOTIDE SEQUENCE</scope>
</reference>
<evidence type="ECO:0000313" key="1">
    <source>
        <dbReference type="Proteomes" id="UP000035642"/>
    </source>
</evidence>
<protein>
    <submittedName>
        <fullName evidence="2">PRT6_C domain-containing protein</fullName>
    </submittedName>
</protein>
<accession>A0A0K0DB05</accession>
<dbReference type="Proteomes" id="UP000035642">
    <property type="component" value="Unassembled WGS sequence"/>
</dbReference>
<proteinExistence type="predicted"/>
<dbReference type="WBParaSite" id="ACAC_0000753901-mRNA-1">
    <property type="protein sequence ID" value="ACAC_0000753901-mRNA-1"/>
    <property type="gene ID" value="ACAC_0000753901"/>
</dbReference>
<organism evidence="1 2">
    <name type="scientific">Angiostrongylus cantonensis</name>
    <name type="common">Rat lungworm</name>
    <dbReference type="NCBI Taxonomy" id="6313"/>
    <lineage>
        <taxon>Eukaryota</taxon>
        <taxon>Metazoa</taxon>
        <taxon>Ecdysozoa</taxon>
        <taxon>Nematoda</taxon>
        <taxon>Chromadorea</taxon>
        <taxon>Rhabditida</taxon>
        <taxon>Rhabditina</taxon>
        <taxon>Rhabditomorpha</taxon>
        <taxon>Strongyloidea</taxon>
        <taxon>Metastrongylidae</taxon>
        <taxon>Angiostrongylus</taxon>
    </lineage>
</organism>
<sequence length="166" mass="18122">MTTTDQTAMVLLSEPCDQLSIAEGTKRLVEGFRLIKAFVHLDGDSRIANGEHAALMALYTAAIFLLHVVSDGTSYPEEDIKLVALVCFIIPCNQLMRAVVPTTFKVPHHSLLAEIFITYGARAPEEDSATFQLQLIAFVLGENLPFASHPLSVALGMSDALTRQLH</sequence>
<keyword evidence="1" id="KW-1185">Reference proteome</keyword>
<reference evidence="2" key="2">
    <citation type="submission" date="2017-02" db="UniProtKB">
        <authorList>
            <consortium name="WormBaseParasite"/>
        </authorList>
    </citation>
    <scope>IDENTIFICATION</scope>
</reference>
<evidence type="ECO:0000313" key="2">
    <source>
        <dbReference type="WBParaSite" id="ACAC_0000753901-mRNA-1"/>
    </source>
</evidence>